<evidence type="ECO:0000313" key="3">
    <source>
        <dbReference type="EMBL" id="PZE17422.1"/>
    </source>
</evidence>
<gene>
    <name evidence="3" type="ORF">DNU06_09125</name>
</gene>
<sequence>MKAIVLEQSGGSENLKIQEINKPVAKANEVLVAVKAIGINPVDYKMRSADAGLMSMYGVTKNVILGWDIAGVVVEVGSEVTKFAKGDKVFGMVNFPGNGSAYAEFVAAPASQLAKMPDSVSYEEAAVTTLAALTALQVLKTRIKSGDSVLIHAGSGGVGHFAIQIAKSMGAYVITTSSAKNKAFVLGLGADEHIDYRSQKFEEILLDIDFVLDGMGGEILMNSVKVLKAGGEVLSLPSPPPVLAEAQLLADPKNAKVTSLLVASNGEDMETLSEFLQNGTVKPHVSKVFGFDEMPQAHDYIASGRTVGKIAVKLED</sequence>
<dbReference type="RefSeq" id="WP_111062946.1">
    <property type="nucleotide sequence ID" value="NZ_JBHUCU010000016.1"/>
</dbReference>
<dbReference type="PANTHER" id="PTHR11695">
    <property type="entry name" value="ALCOHOL DEHYDROGENASE RELATED"/>
    <property type="match status" value="1"/>
</dbReference>
<reference evidence="3 4" key="1">
    <citation type="submission" date="2018-06" db="EMBL/GenBank/DDBJ databases">
        <title>The draft genome sequence of Crocinitomix sp. SM1701.</title>
        <authorList>
            <person name="Zhang X."/>
        </authorList>
    </citation>
    <scope>NUCLEOTIDE SEQUENCE [LARGE SCALE GENOMIC DNA]</scope>
    <source>
        <strain evidence="3 4">SM1701</strain>
    </source>
</reference>
<dbReference type="AlphaFoldDB" id="A0A2W1NP61"/>
<dbReference type="Pfam" id="PF13602">
    <property type="entry name" value="ADH_zinc_N_2"/>
    <property type="match status" value="1"/>
</dbReference>
<feature type="domain" description="Enoyl reductase (ER)" evidence="2">
    <location>
        <begin position="10"/>
        <end position="312"/>
    </location>
</feature>
<dbReference type="SMART" id="SM00829">
    <property type="entry name" value="PKS_ER"/>
    <property type="match status" value="1"/>
</dbReference>
<evidence type="ECO:0000256" key="1">
    <source>
        <dbReference type="ARBA" id="ARBA00023002"/>
    </source>
</evidence>
<dbReference type="InterPro" id="IPR020843">
    <property type="entry name" value="ER"/>
</dbReference>
<dbReference type="SUPFAM" id="SSF51735">
    <property type="entry name" value="NAD(P)-binding Rossmann-fold domains"/>
    <property type="match status" value="1"/>
</dbReference>
<dbReference type="InterPro" id="IPR002364">
    <property type="entry name" value="Quin_OxRdtase/zeta-crystal_CS"/>
</dbReference>
<organism evidence="3 4">
    <name type="scientific">Putridiphycobacter roseus</name>
    <dbReference type="NCBI Taxonomy" id="2219161"/>
    <lineage>
        <taxon>Bacteria</taxon>
        <taxon>Pseudomonadati</taxon>
        <taxon>Bacteroidota</taxon>
        <taxon>Flavobacteriia</taxon>
        <taxon>Flavobacteriales</taxon>
        <taxon>Crocinitomicaceae</taxon>
        <taxon>Putridiphycobacter</taxon>
    </lineage>
</organism>
<keyword evidence="1" id="KW-0560">Oxidoreductase</keyword>
<evidence type="ECO:0000259" key="2">
    <source>
        <dbReference type="SMART" id="SM00829"/>
    </source>
</evidence>
<dbReference type="CDD" id="cd05289">
    <property type="entry name" value="MDR_like_2"/>
    <property type="match status" value="1"/>
</dbReference>
<accession>A0A2W1NP61</accession>
<dbReference type="PANTHER" id="PTHR11695:SF294">
    <property type="entry name" value="RETICULON-4-INTERACTING PROTEIN 1, MITOCHONDRIAL"/>
    <property type="match status" value="1"/>
</dbReference>
<dbReference type="InterPro" id="IPR050700">
    <property type="entry name" value="YIM1/Zinc_Alcohol_DH_Fams"/>
</dbReference>
<comment type="caution">
    <text evidence="3">The sequence shown here is derived from an EMBL/GenBank/DDBJ whole genome shotgun (WGS) entry which is preliminary data.</text>
</comment>
<dbReference type="InterPro" id="IPR036291">
    <property type="entry name" value="NAD(P)-bd_dom_sf"/>
</dbReference>
<dbReference type="OrthoDB" id="9787435at2"/>
<protein>
    <submittedName>
        <fullName evidence="3">NADP-dependent oxidoreductase</fullName>
    </submittedName>
</protein>
<dbReference type="GO" id="GO:0008270">
    <property type="term" value="F:zinc ion binding"/>
    <property type="evidence" value="ECO:0007669"/>
    <property type="project" value="InterPro"/>
</dbReference>
<dbReference type="Gene3D" id="3.90.180.10">
    <property type="entry name" value="Medium-chain alcohol dehydrogenases, catalytic domain"/>
    <property type="match status" value="1"/>
</dbReference>
<dbReference type="GO" id="GO:0016491">
    <property type="term" value="F:oxidoreductase activity"/>
    <property type="evidence" value="ECO:0007669"/>
    <property type="project" value="UniProtKB-KW"/>
</dbReference>
<dbReference type="Pfam" id="PF08240">
    <property type="entry name" value="ADH_N"/>
    <property type="match status" value="1"/>
</dbReference>
<dbReference type="EMBL" id="QKSB01000004">
    <property type="protein sequence ID" value="PZE17422.1"/>
    <property type="molecule type" value="Genomic_DNA"/>
</dbReference>
<keyword evidence="4" id="KW-1185">Reference proteome</keyword>
<dbReference type="InterPro" id="IPR013154">
    <property type="entry name" value="ADH-like_N"/>
</dbReference>
<dbReference type="Gene3D" id="3.40.50.720">
    <property type="entry name" value="NAD(P)-binding Rossmann-like Domain"/>
    <property type="match status" value="1"/>
</dbReference>
<dbReference type="SUPFAM" id="SSF50129">
    <property type="entry name" value="GroES-like"/>
    <property type="match status" value="1"/>
</dbReference>
<dbReference type="PROSITE" id="PS01162">
    <property type="entry name" value="QOR_ZETA_CRYSTAL"/>
    <property type="match status" value="1"/>
</dbReference>
<dbReference type="Proteomes" id="UP000249248">
    <property type="component" value="Unassembled WGS sequence"/>
</dbReference>
<dbReference type="InterPro" id="IPR011032">
    <property type="entry name" value="GroES-like_sf"/>
</dbReference>
<evidence type="ECO:0000313" key="4">
    <source>
        <dbReference type="Proteomes" id="UP000249248"/>
    </source>
</evidence>
<name>A0A2W1NP61_9FLAO</name>
<proteinExistence type="predicted"/>